<dbReference type="EMBL" id="VIEB01000474">
    <property type="protein sequence ID" value="TQD89583.1"/>
    <property type="molecule type" value="Genomic_DNA"/>
</dbReference>
<dbReference type="EMBL" id="VIEB01000474">
    <property type="protein sequence ID" value="TQD89582.1"/>
    <property type="molecule type" value="Genomic_DNA"/>
</dbReference>
<dbReference type="STRING" id="106549.A0A540LST9"/>
<sequence>MGLPTLPPYLSMASKLNKSYTLLLNGVNFASGAAKIFKDNMSTPQQYVNSMVLTLKQQVKRLYNYGARKFVIVGIGLIGCTPLERNERTDQERKADINQPSAKYNQVLISMLKNLKSELSGGNCSYIDGYTLMHNFIQNPTAYGFADVKAACGGLGKLNADAPCPPFATYCTNRSNHLFWDRTHPTEEAHRIFVDYILSGPLQYTFPINVKKLVSI</sequence>
<evidence type="ECO:0000313" key="4">
    <source>
        <dbReference type="EMBL" id="TQD89582.1"/>
    </source>
</evidence>
<dbReference type="InterPro" id="IPR036514">
    <property type="entry name" value="SGNH_hydro_sf"/>
</dbReference>
<dbReference type="InterPro" id="IPR001087">
    <property type="entry name" value="GDSL"/>
</dbReference>
<proteinExistence type="inferred from homology"/>
<dbReference type="Gene3D" id="3.40.50.1110">
    <property type="entry name" value="SGNH hydrolase"/>
    <property type="match status" value="1"/>
</dbReference>
<dbReference type="PANTHER" id="PTHR45648">
    <property type="entry name" value="GDSL LIPASE/ACYLHYDROLASE FAMILY PROTEIN (AFU_ORTHOLOGUE AFUA_4G14700)"/>
    <property type="match status" value="1"/>
</dbReference>
<protein>
    <recommendedName>
        <fullName evidence="7">GDSL esterase/lipase</fullName>
    </recommendedName>
</protein>
<reference evidence="5 6" key="1">
    <citation type="journal article" date="2019" name="G3 (Bethesda)">
        <title>Sequencing of a Wild Apple (Malus baccata) Genome Unravels the Differences Between Cultivated and Wild Apple Species Regarding Disease Resistance and Cold Tolerance.</title>
        <authorList>
            <person name="Chen X."/>
        </authorList>
    </citation>
    <scope>NUCLEOTIDE SEQUENCE [LARGE SCALE GENOMIC DNA]</scope>
    <source>
        <strain evidence="6">cv. Shandingzi</strain>
        <tissue evidence="5">Leaves</tissue>
    </source>
</reference>
<evidence type="ECO:0000256" key="2">
    <source>
        <dbReference type="ARBA" id="ARBA00022801"/>
    </source>
</evidence>
<name>A0A540LST9_MALBA</name>
<keyword evidence="2" id="KW-0378">Hydrolase</keyword>
<gene>
    <name evidence="4" type="ORF">C1H46_024879</name>
    <name evidence="5" type="ORF">C1H46_024880</name>
</gene>
<dbReference type="Proteomes" id="UP000315295">
    <property type="component" value="Unassembled WGS sequence"/>
</dbReference>
<dbReference type="GO" id="GO:0016042">
    <property type="term" value="P:lipid catabolic process"/>
    <property type="evidence" value="ECO:0007669"/>
    <property type="project" value="UniProtKB-KW"/>
</dbReference>
<comment type="similarity">
    <text evidence="1">Belongs to the 'GDSL' lipolytic enzyme family.</text>
</comment>
<dbReference type="GO" id="GO:0016788">
    <property type="term" value="F:hydrolase activity, acting on ester bonds"/>
    <property type="evidence" value="ECO:0007669"/>
    <property type="project" value="InterPro"/>
</dbReference>
<evidence type="ECO:0000256" key="1">
    <source>
        <dbReference type="ARBA" id="ARBA00008668"/>
    </source>
</evidence>
<evidence type="ECO:0008006" key="7">
    <source>
        <dbReference type="Google" id="ProtNLM"/>
    </source>
</evidence>
<dbReference type="Pfam" id="PF00657">
    <property type="entry name" value="Lipase_GDSL"/>
    <property type="match status" value="1"/>
</dbReference>
<keyword evidence="3" id="KW-0442">Lipid degradation</keyword>
<organism evidence="5 6">
    <name type="scientific">Malus baccata</name>
    <name type="common">Siberian crab apple</name>
    <name type="synonym">Pyrus baccata</name>
    <dbReference type="NCBI Taxonomy" id="106549"/>
    <lineage>
        <taxon>Eukaryota</taxon>
        <taxon>Viridiplantae</taxon>
        <taxon>Streptophyta</taxon>
        <taxon>Embryophyta</taxon>
        <taxon>Tracheophyta</taxon>
        <taxon>Spermatophyta</taxon>
        <taxon>Magnoliopsida</taxon>
        <taxon>eudicotyledons</taxon>
        <taxon>Gunneridae</taxon>
        <taxon>Pentapetalae</taxon>
        <taxon>rosids</taxon>
        <taxon>fabids</taxon>
        <taxon>Rosales</taxon>
        <taxon>Rosaceae</taxon>
        <taxon>Amygdaloideae</taxon>
        <taxon>Maleae</taxon>
        <taxon>Malus</taxon>
    </lineage>
</organism>
<accession>A0A540LST9</accession>
<dbReference type="SUPFAM" id="SSF52266">
    <property type="entry name" value="SGNH hydrolase"/>
    <property type="match status" value="1"/>
</dbReference>
<dbReference type="PANTHER" id="PTHR45648:SF174">
    <property type="entry name" value="GDSL ESTERASE_LIPASE"/>
    <property type="match status" value="1"/>
</dbReference>
<evidence type="ECO:0000313" key="6">
    <source>
        <dbReference type="Proteomes" id="UP000315295"/>
    </source>
</evidence>
<keyword evidence="3" id="KW-0443">Lipid metabolism</keyword>
<evidence type="ECO:0000313" key="5">
    <source>
        <dbReference type="EMBL" id="TQD89583.1"/>
    </source>
</evidence>
<evidence type="ECO:0000256" key="3">
    <source>
        <dbReference type="ARBA" id="ARBA00022963"/>
    </source>
</evidence>
<dbReference type="InterPro" id="IPR051058">
    <property type="entry name" value="GDSL_Est/Lipase"/>
</dbReference>
<keyword evidence="6" id="KW-1185">Reference proteome</keyword>
<comment type="caution">
    <text evidence="5">The sequence shown here is derived from an EMBL/GenBank/DDBJ whole genome shotgun (WGS) entry which is preliminary data.</text>
</comment>
<dbReference type="AlphaFoldDB" id="A0A540LST9"/>